<comment type="caution">
    <text evidence="1">The sequence shown here is derived from an EMBL/GenBank/DDBJ whole genome shotgun (WGS) entry which is preliminary data.</text>
</comment>
<reference evidence="1 2" key="1">
    <citation type="submission" date="2023-09" db="EMBL/GenBank/DDBJ databases">
        <authorList>
            <person name="Rey-Velasco X."/>
        </authorList>
    </citation>
    <scope>NUCLEOTIDE SEQUENCE [LARGE SCALE GENOMIC DNA]</scope>
    <source>
        <strain evidence="1 2">P385</strain>
    </source>
</reference>
<gene>
    <name evidence="1" type="ORF">RM531_08300</name>
</gene>
<name>A0ABU3B7P0_9GAMM</name>
<keyword evidence="2" id="KW-1185">Reference proteome</keyword>
<evidence type="ECO:0000313" key="2">
    <source>
        <dbReference type="Proteomes" id="UP001259982"/>
    </source>
</evidence>
<evidence type="ECO:0000313" key="1">
    <source>
        <dbReference type="EMBL" id="MDT0618476.1"/>
    </source>
</evidence>
<proteinExistence type="predicted"/>
<dbReference type="EMBL" id="JAVRHY010000006">
    <property type="protein sequence ID" value="MDT0618476.1"/>
    <property type="molecule type" value="Genomic_DNA"/>
</dbReference>
<accession>A0ABU3B7P0</accession>
<sequence>MKPHETAAFELMQIAYAHAFHETKDVPMSLSELPEDLRKRCGELADYFKSFATAGSDSRFMVGCLDAIIPGGASVTQEAPGPRGTSWWMDEVKGFSFLHVESLLTGPCTEGREMVMVRTPSGALARYMISRSQDDAWADNDLQDFIWEASDNISGCMAEMLEREAETLEAEAKARRAVAKRLDSDVTLAKLLERFGSEEALLQKVGAITVEAPGAVSTLFTGVADPEDALRALDIEWTRVMRWTDQDSGVTRHFLDGDEEVASSTDSRRAVGWLTIHRRWFDFENAHPEVKEEGAMT</sequence>
<protein>
    <submittedName>
        <fullName evidence="1">Uncharacterized protein</fullName>
    </submittedName>
</protein>
<organism evidence="1 2">
    <name type="scientific">Spectribacter acetivorans</name>
    <dbReference type="NCBI Taxonomy" id="3075603"/>
    <lineage>
        <taxon>Bacteria</taxon>
        <taxon>Pseudomonadati</taxon>
        <taxon>Pseudomonadota</taxon>
        <taxon>Gammaproteobacteria</taxon>
        <taxon>Salinisphaerales</taxon>
        <taxon>Salinisphaeraceae</taxon>
        <taxon>Spectribacter</taxon>
    </lineage>
</organism>
<dbReference type="RefSeq" id="WP_311658596.1">
    <property type="nucleotide sequence ID" value="NZ_JAVRHY010000006.1"/>
</dbReference>
<dbReference type="Proteomes" id="UP001259982">
    <property type="component" value="Unassembled WGS sequence"/>
</dbReference>